<protein>
    <submittedName>
        <fullName evidence="1">Uncharacterized protein</fullName>
    </submittedName>
</protein>
<evidence type="ECO:0000313" key="1">
    <source>
        <dbReference type="EMBL" id="CDW24297.1"/>
    </source>
</evidence>
<organism evidence="1">
    <name type="scientific">Lepeophtheirus salmonis</name>
    <name type="common">Salmon louse</name>
    <name type="synonym">Caligus salmonis</name>
    <dbReference type="NCBI Taxonomy" id="72036"/>
    <lineage>
        <taxon>Eukaryota</taxon>
        <taxon>Metazoa</taxon>
        <taxon>Ecdysozoa</taxon>
        <taxon>Arthropoda</taxon>
        <taxon>Crustacea</taxon>
        <taxon>Multicrustacea</taxon>
        <taxon>Hexanauplia</taxon>
        <taxon>Copepoda</taxon>
        <taxon>Siphonostomatoida</taxon>
        <taxon>Caligidae</taxon>
        <taxon>Lepeophtheirus</taxon>
    </lineage>
</organism>
<name>A0A0K2TFE0_LEPSM</name>
<dbReference type="EMBL" id="HACA01006936">
    <property type="protein sequence ID" value="CDW24297.1"/>
    <property type="molecule type" value="Transcribed_RNA"/>
</dbReference>
<reference evidence="1" key="1">
    <citation type="submission" date="2014-05" db="EMBL/GenBank/DDBJ databases">
        <authorList>
            <person name="Chronopoulou M."/>
        </authorList>
    </citation>
    <scope>NUCLEOTIDE SEQUENCE</scope>
    <source>
        <tissue evidence="1">Whole organism</tissue>
    </source>
</reference>
<dbReference type="AlphaFoldDB" id="A0A0K2TFE0"/>
<accession>A0A0K2TFE0</accession>
<proteinExistence type="predicted"/>
<sequence>MVLEVVHVYVDEEWKEKQKKNKNSKTVKN</sequence>